<keyword evidence="2" id="KW-1185">Reference proteome</keyword>
<proteinExistence type="predicted"/>
<dbReference type="EMBL" id="KZ308259">
    <property type="protein sequence ID" value="KAG8225949.1"/>
    <property type="molecule type" value="Genomic_DNA"/>
</dbReference>
<evidence type="ECO:0000313" key="2">
    <source>
        <dbReference type="Proteomes" id="UP000792457"/>
    </source>
</evidence>
<comment type="caution">
    <text evidence="1">The sequence shown here is derived from an EMBL/GenBank/DDBJ whole genome shotgun (WGS) entry which is preliminary data.</text>
</comment>
<gene>
    <name evidence="1" type="ORF">J437_LFUL005987</name>
</gene>
<evidence type="ECO:0000313" key="1">
    <source>
        <dbReference type="EMBL" id="KAG8225949.1"/>
    </source>
</evidence>
<reference evidence="1" key="1">
    <citation type="submission" date="2013-04" db="EMBL/GenBank/DDBJ databases">
        <authorList>
            <person name="Qu J."/>
            <person name="Murali S.C."/>
            <person name="Bandaranaike D."/>
            <person name="Bellair M."/>
            <person name="Blankenburg K."/>
            <person name="Chao H."/>
            <person name="Dinh H."/>
            <person name="Doddapaneni H."/>
            <person name="Downs B."/>
            <person name="Dugan-Rocha S."/>
            <person name="Elkadiri S."/>
            <person name="Gnanaolivu R.D."/>
            <person name="Hernandez B."/>
            <person name="Javaid M."/>
            <person name="Jayaseelan J.C."/>
            <person name="Lee S."/>
            <person name="Li M."/>
            <person name="Ming W."/>
            <person name="Munidasa M."/>
            <person name="Muniz J."/>
            <person name="Nguyen L."/>
            <person name="Ongeri F."/>
            <person name="Osuji N."/>
            <person name="Pu L.-L."/>
            <person name="Puazo M."/>
            <person name="Qu C."/>
            <person name="Quiroz J."/>
            <person name="Raj R."/>
            <person name="Weissenberger G."/>
            <person name="Xin Y."/>
            <person name="Zou X."/>
            <person name="Han Y."/>
            <person name="Richards S."/>
            <person name="Worley K."/>
            <person name="Muzny D."/>
            <person name="Gibbs R."/>
        </authorList>
    </citation>
    <scope>NUCLEOTIDE SEQUENCE</scope>
    <source>
        <strain evidence="1">Sampled in the wild</strain>
    </source>
</reference>
<dbReference type="AlphaFoldDB" id="A0A8K0NZT7"/>
<reference evidence="1" key="2">
    <citation type="submission" date="2017-10" db="EMBL/GenBank/DDBJ databases">
        <title>Ladona fulva Genome sequencing and assembly.</title>
        <authorList>
            <person name="Murali S."/>
            <person name="Richards S."/>
            <person name="Bandaranaike D."/>
            <person name="Bellair M."/>
            <person name="Blankenburg K."/>
            <person name="Chao H."/>
            <person name="Dinh H."/>
            <person name="Doddapaneni H."/>
            <person name="Dugan-Rocha S."/>
            <person name="Elkadiri S."/>
            <person name="Gnanaolivu R."/>
            <person name="Hernandez B."/>
            <person name="Skinner E."/>
            <person name="Javaid M."/>
            <person name="Lee S."/>
            <person name="Li M."/>
            <person name="Ming W."/>
            <person name="Munidasa M."/>
            <person name="Muniz J."/>
            <person name="Nguyen L."/>
            <person name="Hughes D."/>
            <person name="Osuji N."/>
            <person name="Pu L.-L."/>
            <person name="Puazo M."/>
            <person name="Qu C."/>
            <person name="Quiroz J."/>
            <person name="Raj R."/>
            <person name="Weissenberger G."/>
            <person name="Xin Y."/>
            <person name="Zou X."/>
            <person name="Han Y."/>
            <person name="Worley K."/>
            <person name="Muzny D."/>
            <person name="Gibbs R."/>
        </authorList>
    </citation>
    <scope>NUCLEOTIDE SEQUENCE</scope>
    <source>
        <strain evidence="1">Sampled in the wild</strain>
    </source>
</reference>
<accession>A0A8K0NZT7</accession>
<protein>
    <submittedName>
        <fullName evidence="1">Uncharacterized protein</fullName>
    </submittedName>
</protein>
<sequence length="85" mass="9618">MNEQPLLVHHLPHHHHRHTHLSSQGNPFVLSRHHIQVMPPEAPSPSEAPSVIVQNVVSGSHSNSVSYCKVLERMPKRRISAKDEM</sequence>
<dbReference type="Proteomes" id="UP000792457">
    <property type="component" value="Unassembled WGS sequence"/>
</dbReference>
<name>A0A8K0NZT7_LADFU</name>
<organism evidence="1 2">
    <name type="scientific">Ladona fulva</name>
    <name type="common">Scarce chaser dragonfly</name>
    <name type="synonym">Libellula fulva</name>
    <dbReference type="NCBI Taxonomy" id="123851"/>
    <lineage>
        <taxon>Eukaryota</taxon>
        <taxon>Metazoa</taxon>
        <taxon>Ecdysozoa</taxon>
        <taxon>Arthropoda</taxon>
        <taxon>Hexapoda</taxon>
        <taxon>Insecta</taxon>
        <taxon>Pterygota</taxon>
        <taxon>Palaeoptera</taxon>
        <taxon>Odonata</taxon>
        <taxon>Epiprocta</taxon>
        <taxon>Anisoptera</taxon>
        <taxon>Libelluloidea</taxon>
        <taxon>Libellulidae</taxon>
        <taxon>Ladona</taxon>
    </lineage>
</organism>